<dbReference type="AlphaFoldDB" id="A0AAN6Z0U2"/>
<dbReference type="RefSeq" id="XP_062644499.1">
    <property type="nucleotide sequence ID" value="XM_062785979.1"/>
</dbReference>
<keyword evidence="3" id="KW-1185">Reference proteome</keyword>
<dbReference type="GeneID" id="87822745"/>
<accession>A0AAN6Z0U2</accession>
<evidence type="ECO:0000256" key="1">
    <source>
        <dbReference type="SAM" id="MobiDB-lite"/>
    </source>
</evidence>
<protein>
    <submittedName>
        <fullName evidence="2">Uncharacterized protein</fullName>
    </submittedName>
</protein>
<feature type="compositionally biased region" description="Acidic residues" evidence="1">
    <location>
        <begin position="100"/>
        <end position="111"/>
    </location>
</feature>
<reference evidence="2" key="1">
    <citation type="journal article" date="2023" name="Mol. Phylogenet. Evol.">
        <title>Genome-scale phylogeny and comparative genomics of the fungal order Sordariales.</title>
        <authorList>
            <person name="Hensen N."/>
            <person name="Bonometti L."/>
            <person name="Westerberg I."/>
            <person name="Brannstrom I.O."/>
            <person name="Guillou S."/>
            <person name="Cros-Aarteil S."/>
            <person name="Calhoun S."/>
            <person name="Haridas S."/>
            <person name="Kuo A."/>
            <person name="Mondo S."/>
            <person name="Pangilinan J."/>
            <person name="Riley R."/>
            <person name="LaButti K."/>
            <person name="Andreopoulos B."/>
            <person name="Lipzen A."/>
            <person name="Chen C."/>
            <person name="Yan M."/>
            <person name="Daum C."/>
            <person name="Ng V."/>
            <person name="Clum A."/>
            <person name="Steindorff A."/>
            <person name="Ohm R.A."/>
            <person name="Martin F."/>
            <person name="Silar P."/>
            <person name="Natvig D.O."/>
            <person name="Lalanne C."/>
            <person name="Gautier V."/>
            <person name="Ament-Velasquez S.L."/>
            <person name="Kruys A."/>
            <person name="Hutchinson M.I."/>
            <person name="Powell A.J."/>
            <person name="Barry K."/>
            <person name="Miller A.N."/>
            <person name="Grigoriev I.V."/>
            <person name="Debuchy R."/>
            <person name="Gladieux P."/>
            <person name="Hiltunen Thoren M."/>
            <person name="Johannesson H."/>
        </authorList>
    </citation>
    <scope>NUCLEOTIDE SEQUENCE</scope>
    <source>
        <strain evidence="2">CBS 731.68</strain>
    </source>
</reference>
<comment type="caution">
    <text evidence="2">The sequence shown here is derived from an EMBL/GenBank/DDBJ whole genome shotgun (WGS) entry which is preliminary data.</text>
</comment>
<proteinExistence type="predicted"/>
<feature type="region of interest" description="Disordered" evidence="1">
    <location>
        <begin position="93"/>
        <end position="112"/>
    </location>
</feature>
<evidence type="ECO:0000313" key="3">
    <source>
        <dbReference type="Proteomes" id="UP001302602"/>
    </source>
</evidence>
<dbReference type="Proteomes" id="UP001302602">
    <property type="component" value="Unassembled WGS sequence"/>
</dbReference>
<dbReference type="EMBL" id="MU853237">
    <property type="protein sequence ID" value="KAK4120728.1"/>
    <property type="molecule type" value="Genomic_DNA"/>
</dbReference>
<organism evidence="2 3">
    <name type="scientific">Parathielavia appendiculata</name>
    <dbReference type="NCBI Taxonomy" id="2587402"/>
    <lineage>
        <taxon>Eukaryota</taxon>
        <taxon>Fungi</taxon>
        <taxon>Dikarya</taxon>
        <taxon>Ascomycota</taxon>
        <taxon>Pezizomycotina</taxon>
        <taxon>Sordariomycetes</taxon>
        <taxon>Sordariomycetidae</taxon>
        <taxon>Sordariales</taxon>
        <taxon>Chaetomiaceae</taxon>
        <taxon>Parathielavia</taxon>
    </lineage>
</organism>
<evidence type="ECO:0000313" key="2">
    <source>
        <dbReference type="EMBL" id="KAK4120728.1"/>
    </source>
</evidence>
<sequence>MASLTRKPPPFPTLVVHAVDYDGHFQPVDAFTRLFPHAATLTSLHFKLRTQDAADSLSHHSQDVSSEATHTTLAGFLALKHVFLSADAVCKEDRSAPTNDDNDGGDDEDDQLLTRLLPPNIESLCLAGPRELGEQCEGETCQMHWWPWRRRQRQRGRMTEPGGLLRWRASGAMPRWMVGAGRFCSSMGCQRHLPSPG</sequence>
<name>A0AAN6Z0U2_9PEZI</name>
<gene>
    <name evidence="2" type="ORF">N657DRAFT_153883</name>
</gene>
<reference evidence="2" key="2">
    <citation type="submission" date="2023-05" db="EMBL/GenBank/DDBJ databases">
        <authorList>
            <consortium name="Lawrence Berkeley National Laboratory"/>
            <person name="Steindorff A."/>
            <person name="Hensen N."/>
            <person name="Bonometti L."/>
            <person name="Westerberg I."/>
            <person name="Brannstrom I.O."/>
            <person name="Guillou S."/>
            <person name="Cros-Aarteil S."/>
            <person name="Calhoun S."/>
            <person name="Haridas S."/>
            <person name="Kuo A."/>
            <person name="Mondo S."/>
            <person name="Pangilinan J."/>
            <person name="Riley R."/>
            <person name="Labutti K."/>
            <person name="Andreopoulos B."/>
            <person name="Lipzen A."/>
            <person name="Chen C."/>
            <person name="Yanf M."/>
            <person name="Daum C."/>
            <person name="Ng V."/>
            <person name="Clum A."/>
            <person name="Ohm R."/>
            <person name="Martin F."/>
            <person name="Silar P."/>
            <person name="Natvig D."/>
            <person name="Lalanne C."/>
            <person name="Gautier V."/>
            <person name="Ament-Velasquez S.L."/>
            <person name="Kruys A."/>
            <person name="Hutchinson M.I."/>
            <person name="Powell A.J."/>
            <person name="Barry K."/>
            <person name="Miller A.N."/>
            <person name="Grigoriev I.V."/>
            <person name="Debuchy R."/>
            <person name="Gladieux P."/>
            <person name="Thoren M.H."/>
            <person name="Johannesson H."/>
        </authorList>
    </citation>
    <scope>NUCLEOTIDE SEQUENCE</scope>
    <source>
        <strain evidence="2">CBS 731.68</strain>
    </source>
</reference>